<dbReference type="Proteomes" id="UP001217485">
    <property type="component" value="Unassembled WGS sequence"/>
</dbReference>
<evidence type="ECO:0000256" key="6">
    <source>
        <dbReference type="PIRNR" id="PIRNR000077"/>
    </source>
</evidence>
<evidence type="ECO:0000259" key="7">
    <source>
        <dbReference type="PROSITE" id="PS51352"/>
    </source>
</evidence>
<keyword evidence="5" id="KW-0676">Redox-active center</keyword>
<dbReference type="PROSITE" id="PS00194">
    <property type="entry name" value="THIOREDOXIN_1"/>
    <property type="match status" value="1"/>
</dbReference>
<keyword evidence="3" id="KW-0249">Electron transport</keyword>
<dbReference type="SUPFAM" id="SSF52833">
    <property type="entry name" value="Thioredoxin-like"/>
    <property type="match status" value="1"/>
</dbReference>
<dbReference type="RefSeq" id="WP_272103156.1">
    <property type="nucleotide sequence ID" value="NZ_JAQNDK010000006.1"/>
</dbReference>
<dbReference type="InterPro" id="IPR013766">
    <property type="entry name" value="Thioredoxin_domain"/>
</dbReference>
<dbReference type="PANTHER" id="PTHR45663:SF11">
    <property type="entry name" value="GEO12009P1"/>
    <property type="match status" value="1"/>
</dbReference>
<keyword evidence="2" id="KW-0813">Transport</keyword>
<accession>A0ABT5CF19</accession>
<dbReference type="PROSITE" id="PS51352">
    <property type="entry name" value="THIOREDOXIN_2"/>
    <property type="match status" value="1"/>
</dbReference>
<evidence type="ECO:0000256" key="3">
    <source>
        <dbReference type="ARBA" id="ARBA00022982"/>
    </source>
</evidence>
<keyword evidence="9" id="KW-1185">Reference proteome</keyword>
<name>A0ABT5CF19_9BACT</name>
<evidence type="ECO:0000313" key="8">
    <source>
        <dbReference type="EMBL" id="MDC0685039.1"/>
    </source>
</evidence>
<sequence>MSTKAVREIDEASFDAEVLEAGVPVLVELTAQWCPPCRALAPILHKLAEEGAGRLKVVAVDGDRCPAIARRLGIRAFPTVVAFAGGKEVARHVGLTTKDKLLRLIEGSGLPGGAGRDRAPSPP</sequence>
<dbReference type="InterPro" id="IPR005746">
    <property type="entry name" value="Thioredoxin"/>
</dbReference>
<keyword evidence="4" id="KW-1015">Disulfide bond</keyword>
<proteinExistence type="inferred from homology"/>
<dbReference type="Gene3D" id="3.40.30.10">
    <property type="entry name" value="Glutaredoxin"/>
    <property type="match status" value="1"/>
</dbReference>
<dbReference type="PANTHER" id="PTHR45663">
    <property type="entry name" value="GEO12009P1"/>
    <property type="match status" value="1"/>
</dbReference>
<comment type="similarity">
    <text evidence="1 6">Belongs to the thioredoxin family.</text>
</comment>
<evidence type="ECO:0000256" key="2">
    <source>
        <dbReference type="ARBA" id="ARBA00022448"/>
    </source>
</evidence>
<evidence type="ECO:0000256" key="5">
    <source>
        <dbReference type="ARBA" id="ARBA00023284"/>
    </source>
</evidence>
<organism evidence="8 9">
    <name type="scientific">Sorangium atrum</name>
    <dbReference type="NCBI Taxonomy" id="2995308"/>
    <lineage>
        <taxon>Bacteria</taxon>
        <taxon>Pseudomonadati</taxon>
        <taxon>Myxococcota</taxon>
        <taxon>Polyangia</taxon>
        <taxon>Polyangiales</taxon>
        <taxon>Polyangiaceae</taxon>
        <taxon>Sorangium</taxon>
    </lineage>
</organism>
<reference evidence="8 9" key="1">
    <citation type="submission" date="2023-01" db="EMBL/GenBank/DDBJ databases">
        <title>Minimal conservation of predation-associated metabolite biosynthetic gene clusters underscores biosynthetic potential of Myxococcota including descriptions for ten novel species: Archangium lansinium sp. nov., Myxococcus landrumus sp. nov., Nannocystis bai.</title>
        <authorList>
            <person name="Ahearne A."/>
            <person name="Stevens C."/>
            <person name="Dowd S."/>
        </authorList>
    </citation>
    <scope>NUCLEOTIDE SEQUENCE [LARGE SCALE GENOMIC DNA]</scope>
    <source>
        <strain evidence="8 9">WIWO2</strain>
    </source>
</reference>
<dbReference type="PRINTS" id="PR00421">
    <property type="entry name" value="THIOREDOXIN"/>
</dbReference>
<evidence type="ECO:0000256" key="1">
    <source>
        <dbReference type="ARBA" id="ARBA00008987"/>
    </source>
</evidence>
<dbReference type="InterPro" id="IPR017937">
    <property type="entry name" value="Thioredoxin_CS"/>
</dbReference>
<dbReference type="Pfam" id="PF00085">
    <property type="entry name" value="Thioredoxin"/>
    <property type="match status" value="1"/>
</dbReference>
<evidence type="ECO:0000256" key="4">
    <source>
        <dbReference type="ARBA" id="ARBA00023157"/>
    </source>
</evidence>
<dbReference type="EMBL" id="JAQNDK010000006">
    <property type="protein sequence ID" value="MDC0685039.1"/>
    <property type="molecule type" value="Genomic_DNA"/>
</dbReference>
<evidence type="ECO:0000313" key="9">
    <source>
        <dbReference type="Proteomes" id="UP001217485"/>
    </source>
</evidence>
<protein>
    <recommendedName>
        <fullName evidence="6">Thioredoxin</fullName>
    </recommendedName>
</protein>
<dbReference type="CDD" id="cd02947">
    <property type="entry name" value="TRX_family"/>
    <property type="match status" value="1"/>
</dbReference>
<dbReference type="InterPro" id="IPR036249">
    <property type="entry name" value="Thioredoxin-like_sf"/>
</dbReference>
<dbReference type="PIRSF" id="PIRSF000077">
    <property type="entry name" value="Thioredoxin"/>
    <property type="match status" value="1"/>
</dbReference>
<comment type="caution">
    <text evidence="8">The sequence shown here is derived from an EMBL/GenBank/DDBJ whole genome shotgun (WGS) entry which is preliminary data.</text>
</comment>
<gene>
    <name evidence="8" type="ORF">POL72_45410</name>
</gene>
<feature type="domain" description="Thioredoxin" evidence="7">
    <location>
        <begin position="1"/>
        <end position="110"/>
    </location>
</feature>